<sequence>MSYSQNTVALDQPYYGAPLGAAVQRFFKKYATFTGRASRSEFWWWILANVIVVAVLEILALVTGGAGGLDPEGNAAAPSGLGLVFLVVLIAWGLATFVPHLALIVRRLHDTNKSGFWIFIAFVPIVGPLVLLVFELLPADPAGARFDA</sequence>
<dbReference type="GO" id="GO:0005886">
    <property type="term" value="C:plasma membrane"/>
    <property type="evidence" value="ECO:0007669"/>
    <property type="project" value="TreeGrafter"/>
</dbReference>
<feature type="transmembrane region" description="Helical" evidence="1">
    <location>
        <begin position="42"/>
        <end position="62"/>
    </location>
</feature>
<reference evidence="2 3" key="1">
    <citation type="submission" date="2016-10" db="EMBL/GenBank/DDBJ databases">
        <authorList>
            <person name="de Groot N.N."/>
        </authorList>
    </citation>
    <scope>NUCLEOTIDE SEQUENCE [LARGE SCALE GENOMIC DNA]</scope>
    <source>
        <strain evidence="2 3">StLB037</strain>
    </source>
</reference>
<keyword evidence="1" id="KW-0812">Transmembrane</keyword>
<evidence type="ECO:0000256" key="1">
    <source>
        <dbReference type="SAM" id="Phobius"/>
    </source>
</evidence>
<feature type="transmembrane region" description="Helical" evidence="1">
    <location>
        <begin position="116"/>
        <end position="137"/>
    </location>
</feature>
<protein>
    <submittedName>
        <fullName evidence="2">Uncharacterized membrane protein YhaH, DUF805 family</fullName>
    </submittedName>
</protein>
<dbReference type="AlphaFoldDB" id="A0A1H0LCD7"/>
<gene>
    <name evidence="2" type="ORF">SAMN04487788_0477</name>
</gene>
<evidence type="ECO:0000313" key="2">
    <source>
        <dbReference type="EMBL" id="SDO65894.1"/>
    </source>
</evidence>
<evidence type="ECO:0000313" key="3">
    <source>
        <dbReference type="Proteomes" id="UP000186456"/>
    </source>
</evidence>
<feature type="transmembrane region" description="Helical" evidence="1">
    <location>
        <begin position="82"/>
        <end position="104"/>
    </location>
</feature>
<proteinExistence type="predicted"/>
<organism evidence="2 3">
    <name type="scientific">Microbacterium testaceum (strain StLB037)</name>
    <dbReference type="NCBI Taxonomy" id="979556"/>
    <lineage>
        <taxon>Bacteria</taxon>
        <taxon>Bacillati</taxon>
        <taxon>Actinomycetota</taxon>
        <taxon>Actinomycetes</taxon>
        <taxon>Micrococcales</taxon>
        <taxon>Microbacteriaceae</taxon>
        <taxon>Microbacterium</taxon>
    </lineage>
</organism>
<dbReference type="Pfam" id="PF05656">
    <property type="entry name" value="DUF805"/>
    <property type="match status" value="1"/>
</dbReference>
<accession>A0A1H0LCD7</accession>
<dbReference type="PANTHER" id="PTHR34980:SF2">
    <property type="entry name" value="INNER MEMBRANE PROTEIN YHAH-RELATED"/>
    <property type="match status" value="1"/>
</dbReference>
<dbReference type="RefSeq" id="WP_074694262.1">
    <property type="nucleotide sequence ID" value="NZ_FNJN01000001.1"/>
</dbReference>
<dbReference type="InterPro" id="IPR008523">
    <property type="entry name" value="DUF805"/>
</dbReference>
<dbReference type="Proteomes" id="UP000186456">
    <property type="component" value="Unassembled WGS sequence"/>
</dbReference>
<keyword evidence="1" id="KW-1133">Transmembrane helix</keyword>
<name>A0A1H0LCD7_MICTS</name>
<dbReference type="PANTHER" id="PTHR34980">
    <property type="entry name" value="INNER MEMBRANE PROTEIN-RELATED-RELATED"/>
    <property type="match status" value="1"/>
</dbReference>
<dbReference type="EMBL" id="FNJN01000001">
    <property type="protein sequence ID" value="SDO65894.1"/>
    <property type="molecule type" value="Genomic_DNA"/>
</dbReference>
<keyword evidence="1" id="KW-0472">Membrane</keyword>